<comment type="caution">
    <text evidence="2">The sequence shown here is derived from an EMBL/GenBank/DDBJ whole genome shotgun (WGS) entry which is preliminary data.</text>
</comment>
<gene>
    <name evidence="2" type="ORF">GCM10009020_06170</name>
</gene>
<reference evidence="2 3" key="1">
    <citation type="journal article" date="2019" name="Int. J. Syst. Evol. Microbiol.">
        <title>The Global Catalogue of Microorganisms (GCM) 10K type strain sequencing project: providing services to taxonomists for standard genome sequencing and annotation.</title>
        <authorList>
            <consortium name="The Broad Institute Genomics Platform"/>
            <consortium name="The Broad Institute Genome Sequencing Center for Infectious Disease"/>
            <person name="Wu L."/>
            <person name="Ma J."/>
        </authorList>
    </citation>
    <scope>NUCLEOTIDE SEQUENCE [LARGE SCALE GENOMIC DNA]</scope>
    <source>
        <strain evidence="2 3">JCM 16328</strain>
    </source>
</reference>
<feature type="region of interest" description="Disordered" evidence="1">
    <location>
        <begin position="42"/>
        <end position="69"/>
    </location>
</feature>
<organism evidence="2 3">
    <name type="scientific">Natronoarchaeum mannanilyticum</name>
    <dbReference type="NCBI Taxonomy" id="926360"/>
    <lineage>
        <taxon>Archaea</taxon>
        <taxon>Methanobacteriati</taxon>
        <taxon>Methanobacteriota</taxon>
        <taxon>Stenosarchaea group</taxon>
        <taxon>Halobacteria</taxon>
        <taxon>Halobacteriales</taxon>
        <taxon>Natronoarchaeaceae</taxon>
    </lineage>
</organism>
<dbReference type="Proteomes" id="UP001500420">
    <property type="component" value="Unassembled WGS sequence"/>
</dbReference>
<keyword evidence="3" id="KW-1185">Reference proteome</keyword>
<evidence type="ECO:0000256" key="1">
    <source>
        <dbReference type="SAM" id="MobiDB-lite"/>
    </source>
</evidence>
<evidence type="ECO:0000313" key="2">
    <source>
        <dbReference type="EMBL" id="GAA0664110.1"/>
    </source>
</evidence>
<accession>A0AAV3T5J1</accession>
<proteinExistence type="predicted"/>
<name>A0AAV3T5J1_9EURY</name>
<dbReference type="EMBL" id="BAAADV010000001">
    <property type="protein sequence ID" value="GAA0664110.1"/>
    <property type="molecule type" value="Genomic_DNA"/>
</dbReference>
<protein>
    <submittedName>
        <fullName evidence="2">Uncharacterized protein</fullName>
    </submittedName>
</protein>
<dbReference type="AlphaFoldDB" id="A0AAV3T5J1"/>
<evidence type="ECO:0000313" key="3">
    <source>
        <dbReference type="Proteomes" id="UP001500420"/>
    </source>
</evidence>
<feature type="region of interest" description="Disordered" evidence="1">
    <location>
        <begin position="93"/>
        <end position="116"/>
    </location>
</feature>
<sequence length="116" mass="12900">MRLRSAEGGNERGRRARPGEVVRKAALRAAFRDDERRLWRLSDHDASTAATDGSEERSESQPVERGGGFHRVSYQYDCVDPSILLEDRKKYRENEVADQSSAGAGLSPDSSACFLV</sequence>